<protein>
    <submittedName>
        <fullName evidence="1">Uncharacterized protein</fullName>
    </submittedName>
</protein>
<accession>A0A8R1DT61</accession>
<keyword evidence="2" id="KW-1185">Reference proteome</keyword>
<proteinExistence type="predicted"/>
<dbReference type="Proteomes" id="UP000005237">
    <property type="component" value="Unassembled WGS sequence"/>
</dbReference>
<reference evidence="2" key="1">
    <citation type="submission" date="2010-08" db="EMBL/GenBank/DDBJ databases">
        <authorList>
            <consortium name="Caenorhabditis japonica Sequencing Consortium"/>
            <person name="Wilson R.K."/>
        </authorList>
    </citation>
    <scope>NUCLEOTIDE SEQUENCE [LARGE SCALE GENOMIC DNA]</scope>
    <source>
        <strain evidence="2">DF5081</strain>
    </source>
</reference>
<dbReference type="EnsemblMetazoa" id="CJA10234.1">
    <property type="protein sequence ID" value="CJA10234.1"/>
    <property type="gene ID" value="WBGene00129438"/>
</dbReference>
<evidence type="ECO:0000313" key="2">
    <source>
        <dbReference type="Proteomes" id="UP000005237"/>
    </source>
</evidence>
<evidence type="ECO:0000313" key="1">
    <source>
        <dbReference type="EnsemblMetazoa" id="CJA10234.1"/>
    </source>
</evidence>
<dbReference type="AlphaFoldDB" id="A0A8R1DT61"/>
<organism evidence="1 2">
    <name type="scientific">Caenorhabditis japonica</name>
    <dbReference type="NCBI Taxonomy" id="281687"/>
    <lineage>
        <taxon>Eukaryota</taxon>
        <taxon>Metazoa</taxon>
        <taxon>Ecdysozoa</taxon>
        <taxon>Nematoda</taxon>
        <taxon>Chromadorea</taxon>
        <taxon>Rhabditida</taxon>
        <taxon>Rhabditina</taxon>
        <taxon>Rhabditomorpha</taxon>
        <taxon>Rhabditoidea</taxon>
        <taxon>Rhabditidae</taxon>
        <taxon>Peloderinae</taxon>
        <taxon>Caenorhabditis</taxon>
    </lineage>
</organism>
<name>A0A8R1DT61_CAEJA</name>
<reference evidence="1" key="2">
    <citation type="submission" date="2022-06" db="UniProtKB">
        <authorList>
            <consortium name="EnsemblMetazoa"/>
        </authorList>
    </citation>
    <scope>IDENTIFICATION</scope>
    <source>
        <strain evidence="1">DF5081</strain>
    </source>
</reference>
<sequence>MDSTKEESDDDGYIPAGLVNKFEKDLDGKDMRNDEIMEFYNTDKLITSARPEKSTTEVFADLSEPKPVFAPKSTPTNHPYRIVATRQQPLPFVPRTDLYRSNRPIPRLMQHRVIQPVAMPVPPMLPVPIFSRPMLSQGSVLHYSLPNSAPPKMQPQLQIYNPNHPAAMQPPIFAAYPTEVIVVSQAVPFISHATKMLPYEPKVNGHVERTVKRRIWFKGAITQTSIWDL</sequence>